<dbReference type="GO" id="GO:0005886">
    <property type="term" value="C:plasma membrane"/>
    <property type="evidence" value="ECO:0007669"/>
    <property type="project" value="TreeGrafter"/>
</dbReference>
<dbReference type="PANTHER" id="PTHR34009">
    <property type="entry name" value="PROTEIN STAR"/>
    <property type="match status" value="1"/>
</dbReference>
<name>A0A6C0KHW4_9ZZZZ</name>
<dbReference type="InterPro" id="IPR029063">
    <property type="entry name" value="SAM-dependent_MTases_sf"/>
</dbReference>
<dbReference type="GO" id="GO:0016197">
    <property type="term" value="P:endosomal transport"/>
    <property type="evidence" value="ECO:0007669"/>
    <property type="project" value="TreeGrafter"/>
</dbReference>
<proteinExistence type="predicted"/>
<dbReference type="GO" id="GO:0006888">
    <property type="term" value="P:endoplasmic reticulum to Golgi vesicle-mediated transport"/>
    <property type="evidence" value="ECO:0007669"/>
    <property type="project" value="TreeGrafter"/>
</dbReference>
<feature type="domain" description="Methyltransferase FkbM" evidence="1">
    <location>
        <begin position="36"/>
        <end position="206"/>
    </location>
</feature>
<dbReference type="GO" id="GO:0005789">
    <property type="term" value="C:endoplasmic reticulum membrane"/>
    <property type="evidence" value="ECO:0007669"/>
    <property type="project" value="TreeGrafter"/>
</dbReference>
<organism evidence="2">
    <name type="scientific">viral metagenome</name>
    <dbReference type="NCBI Taxonomy" id="1070528"/>
    <lineage>
        <taxon>unclassified sequences</taxon>
        <taxon>metagenomes</taxon>
        <taxon>organismal metagenomes</taxon>
    </lineage>
</organism>
<dbReference type="GO" id="GO:0031902">
    <property type="term" value="C:late endosome membrane"/>
    <property type="evidence" value="ECO:0007669"/>
    <property type="project" value="TreeGrafter"/>
</dbReference>
<dbReference type="InterPro" id="IPR006342">
    <property type="entry name" value="FkbM_mtfrase"/>
</dbReference>
<dbReference type="SUPFAM" id="SSF53335">
    <property type="entry name" value="S-adenosyl-L-methionine-dependent methyltransferases"/>
    <property type="match status" value="1"/>
</dbReference>
<dbReference type="PANTHER" id="PTHR34009:SF2">
    <property type="entry name" value="PROTEIN STAR"/>
    <property type="match status" value="1"/>
</dbReference>
<reference evidence="2" key="1">
    <citation type="journal article" date="2020" name="Nature">
        <title>Giant virus diversity and host interactions through global metagenomics.</title>
        <authorList>
            <person name="Schulz F."/>
            <person name="Roux S."/>
            <person name="Paez-Espino D."/>
            <person name="Jungbluth S."/>
            <person name="Walsh D.A."/>
            <person name="Denef V.J."/>
            <person name="McMahon K.D."/>
            <person name="Konstantinidis K.T."/>
            <person name="Eloe-Fadrosh E.A."/>
            <person name="Kyrpides N.C."/>
            <person name="Woyke T."/>
        </authorList>
    </citation>
    <scope>NUCLEOTIDE SEQUENCE</scope>
    <source>
        <strain evidence="2">GVMAG-S-3300011013-78</strain>
    </source>
</reference>
<dbReference type="GO" id="GO:0005794">
    <property type="term" value="C:Golgi apparatus"/>
    <property type="evidence" value="ECO:0007669"/>
    <property type="project" value="TreeGrafter"/>
</dbReference>
<evidence type="ECO:0000259" key="1">
    <source>
        <dbReference type="Pfam" id="PF05050"/>
    </source>
</evidence>
<dbReference type="InterPro" id="IPR053202">
    <property type="entry name" value="EGF_Rcpt_Signaling_Reg"/>
</dbReference>
<accession>A0A6C0KHW4</accession>
<dbReference type="Gene3D" id="3.40.50.150">
    <property type="entry name" value="Vaccinia Virus protein VP39"/>
    <property type="match status" value="1"/>
</dbReference>
<dbReference type="EMBL" id="MN740878">
    <property type="protein sequence ID" value="QHU16260.1"/>
    <property type="molecule type" value="Genomic_DNA"/>
</dbReference>
<dbReference type="Pfam" id="PF05050">
    <property type="entry name" value="Methyltransf_21"/>
    <property type="match status" value="1"/>
</dbReference>
<evidence type="ECO:0000313" key="2">
    <source>
        <dbReference type="EMBL" id="QHU16260.1"/>
    </source>
</evidence>
<dbReference type="AlphaFoldDB" id="A0A6C0KHW4"/>
<protein>
    <recommendedName>
        <fullName evidence="1">Methyltransferase FkbM domain-containing protein</fullName>
    </recommendedName>
</protein>
<sequence length="241" mass="27847">MSVQLYSQLVNGYMTDQLLLNNFINVKNCHGVFLELGACDGIYLSNTYALEKYLNFTGVLIEPGKNSFNELIKNRPNCKNFNCLVGTDEEYVEYIGDGTGVGGPLKLLENTQKNQSEKNWIDAWKLNRNDVTKIKCRKLSDILHEAQIKYIDFWSLDVEGSELEVLKTMDWSIPVYIICIEVTAWGDDGKNMIEECRNILRSQGFVSDEKRYGLDEFWINENYFRKNILFSEKNRVNITST</sequence>